<accession>F2D538</accession>
<dbReference type="AlphaFoldDB" id="F2D538"/>
<dbReference type="EMBL" id="AK358998">
    <property type="protein sequence ID" value="BAJ90209.1"/>
    <property type="molecule type" value="mRNA"/>
</dbReference>
<feature type="region of interest" description="Disordered" evidence="1">
    <location>
        <begin position="52"/>
        <end position="106"/>
    </location>
</feature>
<protein>
    <submittedName>
        <fullName evidence="2">Predicted protein</fullName>
    </submittedName>
</protein>
<evidence type="ECO:0000256" key="1">
    <source>
        <dbReference type="SAM" id="MobiDB-lite"/>
    </source>
</evidence>
<organism evidence="2">
    <name type="scientific">Hordeum vulgare subsp. vulgare</name>
    <name type="common">Domesticated barley</name>
    <dbReference type="NCBI Taxonomy" id="112509"/>
    <lineage>
        <taxon>Eukaryota</taxon>
        <taxon>Viridiplantae</taxon>
        <taxon>Streptophyta</taxon>
        <taxon>Embryophyta</taxon>
        <taxon>Tracheophyta</taxon>
        <taxon>Spermatophyta</taxon>
        <taxon>Magnoliopsida</taxon>
        <taxon>Liliopsida</taxon>
        <taxon>Poales</taxon>
        <taxon>Poaceae</taxon>
        <taxon>BOP clade</taxon>
        <taxon>Pooideae</taxon>
        <taxon>Triticodae</taxon>
        <taxon>Triticeae</taxon>
        <taxon>Hordeinae</taxon>
        <taxon>Hordeum</taxon>
    </lineage>
</organism>
<feature type="compositionally biased region" description="Low complexity" evidence="1">
    <location>
        <begin position="77"/>
        <end position="97"/>
    </location>
</feature>
<reference evidence="2" key="1">
    <citation type="journal article" date="2011" name="Plant Physiol.">
        <title>Comprehensive sequence analysis of 24,783 barley full-length cDNAs derived from 12 clone libraries.</title>
        <authorList>
            <person name="Matsumoto T."/>
            <person name="Tanaka T."/>
            <person name="Sakai H."/>
            <person name="Amano N."/>
            <person name="Kanamori H."/>
            <person name="Kurita K."/>
            <person name="Kikuta A."/>
            <person name="Kamiya K."/>
            <person name="Yamamoto M."/>
            <person name="Ikawa H."/>
            <person name="Fujii N."/>
            <person name="Hori K."/>
            <person name="Itoh T."/>
            <person name="Sato K."/>
        </authorList>
    </citation>
    <scope>NUCLEOTIDE SEQUENCE</scope>
    <source>
        <tissue evidence="2">Leaf</tissue>
    </source>
</reference>
<proteinExistence type="evidence at transcript level"/>
<name>F2D538_HORVV</name>
<feature type="region of interest" description="Disordered" evidence="1">
    <location>
        <begin position="126"/>
        <end position="151"/>
    </location>
</feature>
<sequence>MSSCPWRLLLLAPIRSRTRYSGSSLTGASSFDSAPTGRYPFSQSTGLARKLRKQAALPVRSTSVGTPSRRATRTRASRCASATRHATSSLAPGASSRAARRSRNGASQEVLTARMCSMVAATVSGGGTWACSESSPPSPRRVVTSAPRPACRTERAELPAAGACR</sequence>
<feature type="compositionally biased region" description="Low complexity" evidence="1">
    <location>
        <begin position="132"/>
        <end position="150"/>
    </location>
</feature>
<evidence type="ECO:0000313" key="2">
    <source>
        <dbReference type="EMBL" id="BAJ90209.1"/>
    </source>
</evidence>